<dbReference type="InterPro" id="IPR038444">
    <property type="entry name" value="DUF465_sf"/>
</dbReference>
<dbReference type="RefSeq" id="WP_085867140.1">
    <property type="nucleotide sequence ID" value="NZ_FWFQ01000002.1"/>
</dbReference>
<feature type="coiled-coil region" evidence="1">
    <location>
        <begin position="19"/>
        <end position="49"/>
    </location>
</feature>
<protein>
    <recommendedName>
        <fullName evidence="4">DUF465 domain-containing protein</fullName>
    </recommendedName>
</protein>
<dbReference type="EMBL" id="FWFQ01000002">
    <property type="protein sequence ID" value="SLN16776.1"/>
    <property type="molecule type" value="Genomic_DNA"/>
</dbReference>
<keyword evidence="3" id="KW-1185">Reference proteome</keyword>
<proteinExistence type="predicted"/>
<gene>
    <name evidence="2" type="ORF">PSA7680_00496</name>
</gene>
<evidence type="ECO:0008006" key="4">
    <source>
        <dbReference type="Google" id="ProtNLM"/>
    </source>
</evidence>
<dbReference type="AlphaFoldDB" id="A0A1Y5RG86"/>
<name>A0A1Y5RG86_9RHOB</name>
<keyword evidence="1" id="KW-0175">Coiled coil</keyword>
<accession>A0A1Y5RG86</accession>
<dbReference type="OrthoDB" id="1263265at2"/>
<dbReference type="Gene3D" id="6.10.280.50">
    <property type="match status" value="1"/>
</dbReference>
<evidence type="ECO:0000256" key="1">
    <source>
        <dbReference type="SAM" id="Coils"/>
    </source>
</evidence>
<dbReference type="InterPro" id="IPR007420">
    <property type="entry name" value="DUF465"/>
</dbReference>
<reference evidence="2 3" key="1">
    <citation type="submission" date="2017-03" db="EMBL/GenBank/DDBJ databases">
        <authorList>
            <person name="Afonso C.L."/>
            <person name="Miller P.J."/>
            <person name="Scott M.A."/>
            <person name="Spackman E."/>
            <person name="Goraichik I."/>
            <person name="Dimitrov K.M."/>
            <person name="Suarez D.L."/>
            <person name="Swayne D.E."/>
        </authorList>
    </citation>
    <scope>NUCLEOTIDE SEQUENCE [LARGE SCALE GENOMIC DNA]</scope>
    <source>
        <strain evidence="2 3">CECT 7680</strain>
    </source>
</reference>
<dbReference type="Proteomes" id="UP000193409">
    <property type="component" value="Unassembled WGS sequence"/>
</dbReference>
<evidence type="ECO:0000313" key="2">
    <source>
        <dbReference type="EMBL" id="SLN16776.1"/>
    </source>
</evidence>
<sequence length="80" mass="9307">MSNTPHALAEEFPDKIEVISRLKQENAHFARLMEDYQEVNDAVHRAETNIAPTDDLHEGEMRKKRMALKDEIWKMLSAVD</sequence>
<evidence type="ECO:0000313" key="3">
    <source>
        <dbReference type="Proteomes" id="UP000193409"/>
    </source>
</evidence>
<organism evidence="2 3">
    <name type="scientific">Pseudoruegeria aquimaris</name>
    <dbReference type="NCBI Taxonomy" id="393663"/>
    <lineage>
        <taxon>Bacteria</taxon>
        <taxon>Pseudomonadati</taxon>
        <taxon>Pseudomonadota</taxon>
        <taxon>Alphaproteobacteria</taxon>
        <taxon>Rhodobacterales</taxon>
        <taxon>Roseobacteraceae</taxon>
        <taxon>Pseudoruegeria</taxon>
    </lineage>
</organism>
<dbReference type="Pfam" id="PF04325">
    <property type="entry name" value="DUF465"/>
    <property type="match status" value="1"/>
</dbReference>